<evidence type="ECO:0000256" key="3">
    <source>
        <dbReference type="ARBA" id="ARBA00022989"/>
    </source>
</evidence>
<dbReference type="AlphaFoldDB" id="A0A1Y1UQW0"/>
<evidence type="ECO:0008006" key="9">
    <source>
        <dbReference type="Google" id="ProtNLM"/>
    </source>
</evidence>
<evidence type="ECO:0000256" key="5">
    <source>
        <dbReference type="SAM" id="MobiDB-lite"/>
    </source>
</evidence>
<dbReference type="SMART" id="SM00679">
    <property type="entry name" value="CTNS"/>
    <property type="match status" value="2"/>
</dbReference>
<keyword evidence="2 6" id="KW-0812">Transmembrane</keyword>
<dbReference type="OrthoDB" id="407617at2759"/>
<feature type="compositionally biased region" description="Low complexity" evidence="5">
    <location>
        <begin position="236"/>
        <end position="246"/>
    </location>
</feature>
<feature type="transmembrane region" description="Helical" evidence="6">
    <location>
        <begin position="38"/>
        <end position="60"/>
    </location>
</feature>
<feature type="region of interest" description="Disordered" evidence="5">
    <location>
        <begin position="228"/>
        <end position="293"/>
    </location>
</feature>
<keyword evidence="3 6" id="KW-1133">Transmembrane helix</keyword>
<protein>
    <recommendedName>
        <fullName evidence="9">PQ loop repeat-domain-containing protein</fullName>
    </recommendedName>
</protein>
<keyword evidence="8" id="KW-1185">Reference proteome</keyword>
<dbReference type="Proteomes" id="UP000193218">
    <property type="component" value="Unassembled WGS sequence"/>
</dbReference>
<dbReference type="InParanoid" id="A0A1Y1UQW0"/>
<organism evidence="7 8">
    <name type="scientific">Kockovaella imperatae</name>
    <dbReference type="NCBI Taxonomy" id="4999"/>
    <lineage>
        <taxon>Eukaryota</taxon>
        <taxon>Fungi</taxon>
        <taxon>Dikarya</taxon>
        <taxon>Basidiomycota</taxon>
        <taxon>Agaricomycotina</taxon>
        <taxon>Tremellomycetes</taxon>
        <taxon>Tremellales</taxon>
        <taxon>Cuniculitremaceae</taxon>
        <taxon>Kockovaella</taxon>
    </lineage>
</organism>
<sequence>MLKADPGIETALSTVGAVCWTVQIIPQVIKSYRTKSTLGLSAGLMAVWALASYPFSAYLVSQRLPIPLQVQPHAFGFLCGISWMQCLYYGYGYSKLKASLSFLLFLVVWAGFETGSVYGLWAAERHHIDAPSKVYGYVSAVMIAGALAPQYIEIYRLKQVIGISLTFMTIDILGGVFSFLSLFFRDKIDIAASVSYGLVVVLDGIVVILAFILNPIAKRREQQAAEQAQVTLNMDTPTTTTTSSGKEATETSHAHRTVSRDSIIHEAPQHFKWPENDGRSSTAVQEKHGEELV</sequence>
<dbReference type="InterPro" id="IPR006603">
    <property type="entry name" value="PQ-loop_rpt"/>
</dbReference>
<evidence type="ECO:0000256" key="6">
    <source>
        <dbReference type="SAM" id="Phobius"/>
    </source>
</evidence>
<feature type="transmembrane region" description="Helical" evidence="6">
    <location>
        <begin position="164"/>
        <end position="184"/>
    </location>
</feature>
<feature type="transmembrane region" description="Helical" evidence="6">
    <location>
        <begin position="102"/>
        <end position="122"/>
    </location>
</feature>
<dbReference type="GeneID" id="33559657"/>
<dbReference type="FunCoup" id="A0A1Y1UQW0">
    <property type="interactions" value="3"/>
</dbReference>
<evidence type="ECO:0000256" key="2">
    <source>
        <dbReference type="ARBA" id="ARBA00022692"/>
    </source>
</evidence>
<accession>A0A1Y1UQW0</accession>
<proteinExistence type="predicted"/>
<dbReference type="EMBL" id="NBSH01000002">
    <property type="protein sequence ID" value="ORX39864.1"/>
    <property type="molecule type" value="Genomic_DNA"/>
</dbReference>
<comment type="subcellular location">
    <subcellularLocation>
        <location evidence="1">Membrane</location>
        <topology evidence="1">Multi-pass membrane protein</topology>
    </subcellularLocation>
</comment>
<feature type="compositionally biased region" description="Basic and acidic residues" evidence="5">
    <location>
        <begin position="247"/>
        <end position="278"/>
    </location>
</feature>
<comment type="caution">
    <text evidence="7">The sequence shown here is derived from an EMBL/GenBank/DDBJ whole genome shotgun (WGS) entry which is preliminary data.</text>
</comment>
<name>A0A1Y1UQW0_9TREE</name>
<reference evidence="7 8" key="1">
    <citation type="submission" date="2017-03" db="EMBL/GenBank/DDBJ databases">
        <title>Widespread Adenine N6-methylation of Active Genes in Fungi.</title>
        <authorList>
            <consortium name="DOE Joint Genome Institute"/>
            <person name="Mondo S.J."/>
            <person name="Dannebaum R.O."/>
            <person name="Kuo R.C."/>
            <person name="Louie K.B."/>
            <person name="Bewick A.J."/>
            <person name="Labutti K."/>
            <person name="Haridas S."/>
            <person name="Kuo A."/>
            <person name="Salamov A."/>
            <person name="Ahrendt S.R."/>
            <person name="Lau R."/>
            <person name="Bowen B.P."/>
            <person name="Lipzen A."/>
            <person name="Sullivan W."/>
            <person name="Andreopoulos W.B."/>
            <person name="Clum A."/>
            <person name="Lindquist E."/>
            <person name="Daum C."/>
            <person name="Northen T.R."/>
            <person name="Ramamoorthy G."/>
            <person name="Schmitz R.J."/>
            <person name="Gryganskyi A."/>
            <person name="Culley D."/>
            <person name="Magnuson J."/>
            <person name="James T.Y."/>
            <person name="O'Malley M.A."/>
            <person name="Stajich J.E."/>
            <person name="Spatafora J.W."/>
            <person name="Visel A."/>
            <person name="Grigoriev I.V."/>
        </authorList>
    </citation>
    <scope>NUCLEOTIDE SEQUENCE [LARGE SCALE GENOMIC DNA]</scope>
    <source>
        <strain evidence="7 8">NRRL Y-17943</strain>
    </source>
</reference>
<dbReference type="PANTHER" id="PTHR16201">
    <property type="entry name" value="SEVEN TRANSMEMBRANE PROTEIN 1-RELATED"/>
    <property type="match status" value="1"/>
</dbReference>
<keyword evidence="4 6" id="KW-0472">Membrane</keyword>
<dbReference type="InterPro" id="IPR051415">
    <property type="entry name" value="LAAT-1"/>
</dbReference>
<feature type="transmembrane region" description="Helical" evidence="6">
    <location>
        <begin position="72"/>
        <end position="90"/>
    </location>
</feature>
<evidence type="ECO:0000256" key="4">
    <source>
        <dbReference type="ARBA" id="ARBA00023136"/>
    </source>
</evidence>
<feature type="transmembrane region" description="Helical" evidence="6">
    <location>
        <begin position="190"/>
        <end position="213"/>
    </location>
</feature>
<evidence type="ECO:0000256" key="1">
    <source>
        <dbReference type="ARBA" id="ARBA00004141"/>
    </source>
</evidence>
<evidence type="ECO:0000313" key="7">
    <source>
        <dbReference type="EMBL" id="ORX39864.1"/>
    </source>
</evidence>
<dbReference type="Gene3D" id="1.20.1280.290">
    <property type="match status" value="2"/>
</dbReference>
<dbReference type="RefSeq" id="XP_021873649.1">
    <property type="nucleotide sequence ID" value="XM_022017848.1"/>
</dbReference>
<dbReference type="Pfam" id="PF04193">
    <property type="entry name" value="PQ-loop"/>
    <property type="match status" value="2"/>
</dbReference>
<gene>
    <name evidence="7" type="ORF">BD324DRAFT_648484</name>
</gene>
<feature type="transmembrane region" description="Helical" evidence="6">
    <location>
        <begin position="134"/>
        <end position="152"/>
    </location>
</feature>
<dbReference type="GO" id="GO:0016020">
    <property type="term" value="C:membrane"/>
    <property type="evidence" value="ECO:0007669"/>
    <property type="project" value="UniProtKB-SubCell"/>
</dbReference>
<evidence type="ECO:0000313" key="8">
    <source>
        <dbReference type="Proteomes" id="UP000193218"/>
    </source>
</evidence>
<dbReference type="PANTHER" id="PTHR16201:SF37">
    <property type="entry name" value="PQ-LOOP REPEAT-CONTAINING PROTEIN"/>
    <property type="match status" value="1"/>
</dbReference>